<organism evidence="1 2">
    <name type="scientific">Coniosporium tulheliwenetii</name>
    <dbReference type="NCBI Taxonomy" id="3383036"/>
    <lineage>
        <taxon>Eukaryota</taxon>
        <taxon>Fungi</taxon>
        <taxon>Dikarya</taxon>
        <taxon>Ascomycota</taxon>
        <taxon>Pezizomycotina</taxon>
        <taxon>Dothideomycetes</taxon>
        <taxon>Dothideomycetes incertae sedis</taxon>
        <taxon>Coniosporium</taxon>
    </lineage>
</organism>
<gene>
    <name evidence="1" type="ORF">H2199_005766</name>
</gene>
<comment type="caution">
    <text evidence="1">The sequence shown here is derived from an EMBL/GenBank/DDBJ whole genome shotgun (WGS) entry which is preliminary data.</text>
</comment>
<name>A0ACC2Z0I9_9PEZI</name>
<sequence length="91" mass="9505">MKSPPESVGALNLWQLSELFESARLQPPPPPGKSGPGTLREEVVPIAEALCDLLEDPFGRRQKGAKQAQQAPQVQTGPSADGAWGGGLCGT</sequence>
<keyword evidence="2" id="KW-1185">Reference proteome</keyword>
<proteinExistence type="predicted"/>
<evidence type="ECO:0000313" key="1">
    <source>
        <dbReference type="EMBL" id="KAJ9641098.1"/>
    </source>
</evidence>
<accession>A0ACC2Z0I9</accession>
<evidence type="ECO:0000313" key="2">
    <source>
        <dbReference type="Proteomes" id="UP001172680"/>
    </source>
</evidence>
<dbReference type="EMBL" id="JAPDRP010000016">
    <property type="protein sequence ID" value="KAJ9641098.1"/>
    <property type="molecule type" value="Genomic_DNA"/>
</dbReference>
<dbReference type="Proteomes" id="UP001172680">
    <property type="component" value="Unassembled WGS sequence"/>
</dbReference>
<protein>
    <submittedName>
        <fullName evidence="1">Uncharacterized protein</fullName>
    </submittedName>
</protein>
<reference evidence="1" key="1">
    <citation type="submission" date="2022-10" db="EMBL/GenBank/DDBJ databases">
        <title>Culturing micro-colonial fungi from biological soil crusts in the Mojave desert and describing Neophaeococcomyces mojavensis, and introducing the new genera and species Taxawa tesnikishii.</title>
        <authorList>
            <person name="Kurbessoian T."/>
            <person name="Stajich J.E."/>
        </authorList>
    </citation>
    <scope>NUCLEOTIDE SEQUENCE</scope>
    <source>
        <strain evidence="1">JES_115</strain>
    </source>
</reference>